<evidence type="ECO:0000313" key="2">
    <source>
        <dbReference type="Proteomes" id="UP000195798"/>
    </source>
</evidence>
<gene>
    <name evidence="1" type="ORF">CCE30_10025</name>
</gene>
<evidence type="ECO:0000313" key="1">
    <source>
        <dbReference type="EMBL" id="ART99196.1"/>
    </source>
</evidence>
<dbReference type="RefSeq" id="WP_065169619.1">
    <property type="nucleotide sequence ID" value="NZ_CP021427.1"/>
</dbReference>
<proteinExistence type="predicted"/>
<sequence length="129" mass="15062">METEYECEYCGSILWDDQNVIFIDRSFMPYGAVFCDDECLLHYLEAYEGELKDIEPAKETCEYCTFDGDHGKSFMFQLGFSNEEMVICKHHGHYYISCTTNDISDKINGIQERNSKDINFCPNCGRRLK</sequence>
<name>A0AB33C9S1_LACGS</name>
<protein>
    <submittedName>
        <fullName evidence="1">Uncharacterized protein</fullName>
    </submittedName>
</protein>
<dbReference type="EMBL" id="CP021427">
    <property type="protein sequence ID" value="ART99196.1"/>
    <property type="molecule type" value="Genomic_DNA"/>
</dbReference>
<reference evidence="1 2" key="1">
    <citation type="submission" date="2017-05" db="EMBL/GenBank/DDBJ databases">
        <authorList>
            <person name="Oh N.-S."/>
        </authorList>
    </citation>
    <scope>NUCLEOTIDE SEQUENCE [LARGE SCALE GENOMIC DNA]</scope>
    <source>
        <strain evidence="1 2">4M13</strain>
    </source>
</reference>
<dbReference type="Proteomes" id="UP000195798">
    <property type="component" value="Chromosome"/>
</dbReference>
<dbReference type="AlphaFoldDB" id="A0AB33C9S1"/>
<organism evidence="1 2">
    <name type="scientific">Lactobacillus gasseri</name>
    <dbReference type="NCBI Taxonomy" id="1596"/>
    <lineage>
        <taxon>Bacteria</taxon>
        <taxon>Bacillati</taxon>
        <taxon>Bacillota</taxon>
        <taxon>Bacilli</taxon>
        <taxon>Lactobacillales</taxon>
        <taxon>Lactobacillaceae</taxon>
        <taxon>Lactobacillus</taxon>
    </lineage>
</organism>
<accession>A0AB33C9S1</accession>